<evidence type="ECO:0000313" key="4">
    <source>
        <dbReference type="Proteomes" id="UP000251577"/>
    </source>
</evidence>
<feature type="transmembrane region" description="Helical" evidence="2">
    <location>
        <begin position="36"/>
        <end position="56"/>
    </location>
</feature>
<keyword evidence="4" id="KW-1185">Reference proteome</keyword>
<evidence type="ECO:0000313" key="3">
    <source>
        <dbReference type="EMBL" id="RAV31974.1"/>
    </source>
</evidence>
<dbReference type="AlphaFoldDB" id="A0A364V5T9"/>
<accession>A0A364V5T9</accession>
<keyword evidence="2" id="KW-1133">Transmembrane helix</keyword>
<feature type="compositionally biased region" description="Low complexity" evidence="1">
    <location>
        <begin position="167"/>
        <end position="182"/>
    </location>
</feature>
<sequence>MSQDHSARDTDRETATAASAALHPTSAKHTRTGSRLVAGFAAGGLLLAGLVGGWTWQSASSPIHTRPSSISESAAPGVQAEGPTGGAPATTGPQDPRGEDRDPGTGAPARPEAQVPQDSRNVQLSERDPYLPPNSWNGNGGPVRPTATVVVEPSAPIARPQASPVNTVEPETSSPAPEETTP</sequence>
<proteinExistence type="predicted"/>
<feature type="region of interest" description="Disordered" evidence="1">
    <location>
        <begin position="57"/>
        <end position="182"/>
    </location>
</feature>
<keyword evidence="2" id="KW-0812">Transmembrane</keyword>
<feature type="compositionally biased region" description="Low complexity" evidence="1">
    <location>
        <begin position="80"/>
        <end position="93"/>
    </location>
</feature>
<keyword evidence="2" id="KW-0472">Membrane</keyword>
<feature type="region of interest" description="Disordered" evidence="1">
    <location>
        <begin position="1"/>
        <end position="32"/>
    </location>
</feature>
<feature type="compositionally biased region" description="Polar residues" evidence="1">
    <location>
        <begin position="57"/>
        <end position="72"/>
    </location>
</feature>
<organism evidence="3 4">
    <name type="scientific">Corynebacterium heidelbergense</name>
    <dbReference type="NCBI Taxonomy" id="2055947"/>
    <lineage>
        <taxon>Bacteria</taxon>
        <taxon>Bacillati</taxon>
        <taxon>Actinomycetota</taxon>
        <taxon>Actinomycetes</taxon>
        <taxon>Mycobacteriales</taxon>
        <taxon>Corynebacteriaceae</taxon>
        <taxon>Corynebacterium</taxon>
    </lineage>
</organism>
<dbReference type="Proteomes" id="UP000251577">
    <property type="component" value="Unassembled WGS sequence"/>
</dbReference>
<dbReference type="EMBL" id="QHCV01000045">
    <property type="protein sequence ID" value="RAV31974.1"/>
    <property type="molecule type" value="Genomic_DNA"/>
</dbReference>
<gene>
    <name evidence="3" type="ORF">DLJ54_05475</name>
</gene>
<feature type="non-terminal residue" evidence="3">
    <location>
        <position position="182"/>
    </location>
</feature>
<feature type="compositionally biased region" description="Basic and acidic residues" evidence="1">
    <location>
        <begin position="1"/>
        <end position="14"/>
    </location>
</feature>
<evidence type="ECO:0000256" key="1">
    <source>
        <dbReference type="SAM" id="MobiDB-lite"/>
    </source>
</evidence>
<reference evidence="3 4" key="1">
    <citation type="journal article" date="2018" name="Syst. Appl. Microbiol.">
        <title>Corynebacterium heidelbergense sp. nov., isolated from the preen glands of Egyptian geese (Alopochen aegyptiacus).</title>
        <authorList>
            <person name="Braun M.S."/>
            <person name="Wang E."/>
            <person name="Zimmermann S."/>
            <person name="Wink M."/>
        </authorList>
    </citation>
    <scope>NUCLEOTIDE SEQUENCE [LARGE SCALE GENOMIC DNA]</scope>
    <source>
        <strain evidence="3 4">647</strain>
    </source>
</reference>
<evidence type="ECO:0000256" key="2">
    <source>
        <dbReference type="SAM" id="Phobius"/>
    </source>
</evidence>
<name>A0A364V5T9_9CORY</name>
<protein>
    <submittedName>
        <fullName evidence="3">Uncharacterized protein</fullName>
    </submittedName>
</protein>
<comment type="caution">
    <text evidence="3">The sequence shown here is derived from an EMBL/GenBank/DDBJ whole genome shotgun (WGS) entry which is preliminary data.</text>
</comment>
<dbReference type="RefSeq" id="WP_133258578.1">
    <property type="nucleotide sequence ID" value="NZ_QHCV01000045.1"/>
</dbReference>